<sequence>MARETARGTRDAAGTQVSAKYARDPIPAAPRGTGRASPPAAAVFLVAASPTSRSCDSPLAVSGEVRARRARSPRNPHRRRGLPAVPRLVVGGSAGRSGSAQRRVGAGAFPPPPGRVPPGLTPASEARPAPVRRPGRWRLRATDAGAAPSPDPTGQPPGRPPKDAPESLPKRRGQVRSGSTK</sequence>
<proteinExistence type="predicted"/>
<evidence type="ECO:0000256" key="1">
    <source>
        <dbReference type="SAM" id="MobiDB-lite"/>
    </source>
</evidence>
<feature type="compositionally biased region" description="Basic and acidic residues" evidence="1">
    <location>
        <begin position="160"/>
        <end position="169"/>
    </location>
</feature>
<feature type="compositionally biased region" description="Low complexity" evidence="1">
    <location>
        <begin position="96"/>
        <end position="108"/>
    </location>
</feature>
<dbReference type="EMBL" id="CP001001">
    <property type="protein sequence ID" value="ACB23508.1"/>
    <property type="molecule type" value="Genomic_DNA"/>
</dbReference>
<protein>
    <submittedName>
        <fullName evidence="2">Protein kinase</fullName>
    </submittedName>
</protein>
<dbReference type="Proteomes" id="UP000006589">
    <property type="component" value="Chromosome"/>
</dbReference>
<dbReference type="KEGG" id="mrd:Mrad2831_1513"/>
<organism evidence="2 3">
    <name type="scientific">Methylobacterium radiotolerans (strain ATCC 27329 / DSM 1819 / JCM 2831 / NBRC 15690 / NCIMB 10815 / 0-1)</name>
    <dbReference type="NCBI Taxonomy" id="426355"/>
    <lineage>
        <taxon>Bacteria</taxon>
        <taxon>Pseudomonadati</taxon>
        <taxon>Pseudomonadota</taxon>
        <taxon>Alphaproteobacteria</taxon>
        <taxon>Hyphomicrobiales</taxon>
        <taxon>Methylobacteriaceae</taxon>
        <taxon>Methylobacterium</taxon>
    </lineage>
</organism>
<evidence type="ECO:0000313" key="2">
    <source>
        <dbReference type="EMBL" id="ACB23508.1"/>
    </source>
</evidence>
<feature type="compositionally biased region" description="Pro residues" evidence="1">
    <location>
        <begin position="109"/>
        <end position="120"/>
    </location>
</feature>
<dbReference type="eggNOG" id="ENOG5030W9Z">
    <property type="taxonomic scope" value="Bacteria"/>
</dbReference>
<reference evidence="2 3" key="1">
    <citation type="submission" date="2008-03" db="EMBL/GenBank/DDBJ databases">
        <title>Complete sequence of chromosome of Methylobacterium radiotolerans JCM 2831.</title>
        <authorList>
            <consortium name="US DOE Joint Genome Institute"/>
            <person name="Copeland A."/>
            <person name="Lucas S."/>
            <person name="Lapidus A."/>
            <person name="Glavina del Rio T."/>
            <person name="Dalin E."/>
            <person name="Tice H."/>
            <person name="Bruce D."/>
            <person name="Goodwin L."/>
            <person name="Pitluck S."/>
            <person name="Kiss H."/>
            <person name="Brettin T."/>
            <person name="Detter J.C."/>
            <person name="Han C."/>
            <person name="Kuske C.R."/>
            <person name="Schmutz J."/>
            <person name="Larimer F."/>
            <person name="Land M."/>
            <person name="Hauser L."/>
            <person name="Kyrpides N."/>
            <person name="Mikhailova N."/>
            <person name="Marx C.J."/>
            <person name="Richardson P."/>
        </authorList>
    </citation>
    <scope>NUCLEOTIDE SEQUENCE [LARGE SCALE GENOMIC DNA]</scope>
    <source>
        <strain evidence="3">ATCC 27329 / DSM 1819 / JCM 2831 / NBRC 15690 / NCIMB 10815 / 0-1</strain>
    </source>
</reference>
<evidence type="ECO:0000313" key="3">
    <source>
        <dbReference type="Proteomes" id="UP000006589"/>
    </source>
</evidence>
<dbReference type="GO" id="GO:0016301">
    <property type="term" value="F:kinase activity"/>
    <property type="evidence" value="ECO:0007669"/>
    <property type="project" value="UniProtKB-KW"/>
</dbReference>
<accession>B1M5B7</accession>
<keyword evidence="2" id="KW-0808">Transferase</keyword>
<dbReference type="AlphaFoldDB" id="B1M5B7"/>
<feature type="compositionally biased region" description="Basic and acidic residues" evidence="1">
    <location>
        <begin position="1"/>
        <end position="10"/>
    </location>
</feature>
<gene>
    <name evidence="2" type="ordered locus">Mrad2831_1513</name>
</gene>
<keyword evidence="2" id="KW-0418">Kinase</keyword>
<feature type="compositionally biased region" description="Basic residues" evidence="1">
    <location>
        <begin position="68"/>
        <end position="81"/>
    </location>
</feature>
<dbReference type="HOGENOM" id="CLU_1487412_0_0_5"/>
<feature type="region of interest" description="Disordered" evidence="1">
    <location>
        <begin position="1"/>
        <end position="181"/>
    </location>
</feature>
<name>B1M5B7_METRJ</name>
<feature type="compositionally biased region" description="Pro residues" evidence="1">
    <location>
        <begin position="149"/>
        <end position="159"/>
    </location>
</feature>